<reference evidence="3" key="1">
    <citation type="submission" date="2017-09" db="EMBL/GenBank/DDBJ databases">
        <title>Depth-based differentiation of microbial function through sediment-hosted aquifers and enrichment of novel symbionts in the deep terrestrial subsurface.</title>
        <authorList>
            <person name="Probst A.J."/>
            <person name="Ladd B."/>
            <person name="Jarett J.K."/>
            <person name="Geller-Mcgrath D.E."/>
            <person name="Sieber C.M.K."/>
            <person name="Emerson J.B."/>
            <person name="Anantharaman K."/>
            <person name="Thomas B.C."/>
            <person name="Malmstrom R."/>
            <person name="Stieglmeier M."/>
            <person name="Klingl A."/>
            <person name="Woyke T."/>
            <person name="Ryan C.M."/>
            <person name="Banfield J.F."/>
        </authorList>
    </citation>
    <scope>NUCLEOTIDE SEQUENCE [LARGE SCALE GENOMIC DNA]</scope>
</reference>
<dbReference type="Proteomes" id="UP000230064">
    <property type="component" value="Unassembled WGS sequence"/>
</dbReference>
<comment type="similarity">
    <text evidence="1">Belongs to the UPF0111 family.</text>
</comment>
<dbReference type="PANTHER" id="PTHR37298:SF1">
    <property type="entry name" value="UPF0111 PROTEIN YKAA"/>
    <property type="match status" value="1"/>
</dbReference>
<dbReference type="EMBL" id="PFJR01000031">
    <property type="protein sequence ID" value="PIX88263.1"/>
    <property type="molecule type" value="Genomic_DNA"/>
</dbReference>
<dbReference type="PANTHER" id="PTHR37298">
    <property type="entry name" value="UPF0111 PROTEIN YKAA"/>
    <property type="match status" value="1"/>
</dbReference>
<dbReference type="Pfam" id="PF01865">
    <property type="entry name" value="PhoU_div"/>
    <property type="match status" value="1"/>
</dbReference>
<dbReference type="InterPro" id="IPR052912">
    <property type="entry name" value="UPF0111_domain"/>
</dbReference>
<proteinExistence type="inferred from homology"/>
<gene>
    <name evidence="2" type="ORF">COZ30_01270</name>
</gene>
<evidence type="ECO:0000313" key="3">
    <source>
        <dbReference type="Proteomes" id="UP000230064"/>
    </source>
</evidence>
<accession>A0A2M7MF30</accession>
<dbReference type="AlphaFoldDB" id="A0A2M7MF30"/>
<dbReference type="Gene3D" id="1.20.58.220">
    <property type="entry name" value="Phosphate transport system protein phou homolog 2, domain 2"/>
    <property type="match status" value="1"/>
</dbReference>
<evidence type="ECO:0008006" key="4">
    <source>
        <dbReference type="Google" id="ProtNLM"/>
    </source>
</evidence>
<organism evidence="2 3">
    <name type="scientific">Candidatus Nealsonbacteria bacterium CG_4_10_14_3_um_filter_36_16</name>
    <dbReference type="NCBI Taxonomy" id="1974685"/>
    <lineage>
        <taxon>Bacteria</taxon>
        <taxon>Candidatus Nealsoniibacteriota</taxon>
    </lineage>
</organism>
<evidence type="ECO:0000313" key="2">
    <source>
        <dbReference type="EMBL" id="PIX88263.1"/>
    </source>
</evidence>
<name>A0A2M7MF30_9BACT</name>
<feature type="non-terminal residue" evidence="2">
    <location>
        <position position="1"/>
    </location>
</feature>
<evidence type="ECO:0000256" key="1">
    <source>
        <dbReference type="ARBA" id="ARBA00008591"/>
    </source>
</evidence>
<dbReference type="InterPro" id="IPR038078">
    <property type="entry name" value="PhoU-like_sf"/>
</dbReference>
<comment type="caution">
    <text evidence="2">The sequence shown here is derived from an EMBL/GenBank/DDBJ whole genome shotgun (WGS) entry which is preliminary data.</text>
</comment>
<protein>
    <recommendedName>
        <fullName evidence="4">DUF47 domain-containing protein</fullName>
    </recommendedName>
</protein>
<sequence>VDNLRKSFITPLEGEDIDILRQRLDDIMDSIEKAINRMVLYQIPKPFPKEIREYIKIIKEAIGEINLGVRKIRNVRKYQESLHHCCQRLNELEDLGDVVNRTALKNLMNIPQTNPEKNLEIIKLKEIYETFENAIDYCEDVGNIFESVLIKNR</sequence>
<dbReference type="InterPro" id="IPR018445">
    <property type="entry name" value="Put_Phosphate_transp_reg"/>
</dbReference>